<evidence type="ECO:0008006" key="3">
    <source>
        <dbReference type="Google" id="ProtNLM"/>
    </source>
</evidence>
<keyword evidence="2" id="KW-1185">Reference proteome</keyword>
<evidence type="ECO:0000313" key="2">
    <source>
        <dbReference type="Proteomes" id="UP000068905"/>
    </source>
</evidence>
<proteinExistence type="predicted"/>
<dbReference type="SMART" id="SM00671">
    <property type="entry name" value="SEL1"/>
    <property type="match status" value="2"/>
</dbReference>
<dbReference type="AlphaFoldDB" id="A0A0M4LI87"/>
<organism evidence="1 2">
    <name type="scientific">Candidatus Pseudothioglobus singularis PS1</name>
    <dbReference type="NCBI Taxonomy" id="1125411"/>
    <lineage>
        <taxon>Bacteria</taxon>
        <taxon>Pseudomonadati</taxon>
        <taxon>Pseudomonadota</taxon>
        <taxon>Gammaproteobacteria</taxon>
        <taxon>Candidatus Pseudothioglobaceae</taxon>
        <taxon>Candidatus Pseudothioglobus</taxon>
    </lineage>
</organism>
<reference evidence="1 2" key="1">
    <citation type="journal article" date="2015" name="Genome Announc.">
        <title>Genome Sequence of 'Candidatus Thioglobus singularis' Strain PS1, a Mixotroph from the SUP05 Clade of Marine Gammaproteobacteria.</title>
        <authorList>
            <person name="Marshall K.T."/>
            <person name="Morris R.M."/>
        </authorList>
    </citation>
    <scope>NUCLEOTIDE SEQUENCE [LARGE SCALE GENOMIC DNA]</scope>
    <source>
        <strain evidence="1 2">PS1</strain>
    </source>
</reference>
<dbReference type="Proteomes" id="UP000068905">
    <property type="component" value="Chromosome"/>
</dbReference>
<sequence length="176" mass="19834">MARQGEFVRAADLIVDLANNGDSTAQYVLSMYFRDPNALNIPEVGEMWLMRAAENNNAKAQYDLGWRLAAGWKNDTVEDIVEMIYWFERATFNGSDDAYANLATLYENEHRDVLAEMEVAANNGNAMAQFNLGWINARGLMSSEGLMQDIDVAEAWFEKSANLGFKDAIEVLEKNF</sequence>
<dbReference type="RefSeq" id="WP_236849117.1">
    <property type="nucleotide sequence ID" value="NZ_CP006911.1"/>
</dbReference>
<dbReference type="PANTHER" id="PTHR11102:SF160">
    <property type="entry name" value="ERAD-ASSOCIATED E3 UBIQUITIN-PROTEIN LIGASE COMPONENT HRD3"/>
    <property type="match status" value="1"/>
</dbReference>
<dbReference type="STRING" id="1125411.W908_04505"/>
<dbReference type="InterPro" id="IPR011990">
    <property type="entry name" value="TPR-like_helical_dom_sf"/>
</dbReference>
<dbReference type="EMBL" id="CP006911">
    <property type="protein sequence ID" value="ALE02689.1"/>
    <property type="molecule type" value="Genomic_DNA"/>
</dbReference>
<name>A0A0M4LI87_9GAMM</name>
<dbReference type="InterPro" id="IPR050767">
    <property type="entry name" value="Sel1_AlgK"/>
</dbReference>
<protein>
    <recommendedName>
        <fullName evidence="3">Sel1 repeat family protein</fullName>
    </recommendedName>
</protein>
<dbReference type="InterPro" id="IPR006597">
    <property type="entry name" value="Sel1-like"/>
</dbReference>
<dbReference type="Gene3D" id="1.25.40.10">
    <property type="entry name" value="Tetratricopeptide repeat domain"/>
    <property type="match status" value="1"/>
</dbReference>
<evidence type="ECO:0000313" key="1">
    <source>
        <dbReference type="EMBL" id="ALE02689.1"/>
    </source>
</evidence>
<gene>
    <name evidence="1" type="ORF">W908_04505</name>
</gene>
<dbReference type="KEGG" id="tsn:W908_04505"/>
<dbReference type="PANTHER" id="PTHR11102">
    <property type="entry name" value="SEL-1-LIKE PROTEIN"/>
    <property type="match status" value="1"/>
</dbReference>
<dbReference type="Pfam" id="PF08238">
    <property type="entry name" value="Sel1"/>
    <property type="match status" value="2"/>
</dbReference>
<dbReference type="SUPFAM" id="SSF81901">
    <property type="entry name" value="HCP-like"/>
    <property type="match status" value="2"/>
</dbReference>
<accession>A0A0M4LI87</accession>